<evidence type="ECO:0000256" key="5">
    <source>
        <dbReference type="ARBA" id="ARBA00022840"/>
    </source>
</evidence>
<evidence type="ECO:0000313" key="9">
    <source>
        <dbReference type="EMBL" id="ETJ28923.1"/>
    </source>
</evidence>
<proteinExistence type="inferred from homology"/>
<dbReference type="GO" id="GO:0006310">
    <property type="term" value="P:DNA recombination"/>
    <property type="evidence" value="ECO:0007669"/>
    <property type="project" value="InterPro"/>
</dbReference>
<evidence type="ECO:0000256" key="1">
    <source>
        <dbReference type="ARBA" id="ARBA00009441"/>
    </source>
</evidence>
<evidence type="ECO:0000256" key="7">
    <source>
        <dbReference type="ARBA" id="ARBA00033408"/>
    </source>
</evidence>
<dbReference type="InterPro" id="IPR027417">
    <property type="entry name" value="P-loop_NTPase"/>
</dbReference>
<keyword evidence="5" id="KW-0067">ATP-binding</keyword>
<protein>
    <recommendedName>
        <fullName evidence="2">DNA repair protein RecN</fullName>
    </recommendedName>
    <alternativeName>
        <fullName evidence="7">Recombination protein N</fullName>
    </alternativeName>
</protein>
<feature type="domain" description="Rad50/SbcC-type AAA" evidence="8">
    <location>
        <begin position="4"/>
        <end position="42"/>
    </location>
</feature>
<dbReference type="Pfam" id="PF13476">
    <property type="entry name" value="AAA_23"/>
    <property type="match status" value="1"/>
</dbReference>
<evidence type="ECO:0000256" key="2">
    <source>
        <dbReference type="ARBA" id="ARBA00021315"/>
    </source>
</evidence>
<accession>W1XF28</accession>
<sequence>MLAQLTISNFAIVRELEIDFHSGMTVITGETGAGKSIAIDALLN</sequence>
<dbReference type="InterPro" id="IPR038729">
    <property type="entry name" value="Rad50/SbcC_AAA"/>
</dbReference>
<feature type="non-terminal residue" evidence="9">
    <location>
        <position position="44"/>
    </location>
</feature>
<dbReference type="InterPro" id="IPR004604">
    <property type="entry name" value="DNA_recomb/repair_RecN"/>
</dbReference>
<keyword evidence="6" id="KW-0234">DNA repair</keyword>
<keyword evidence="4" id="KW-0227">DNA damage</keyword>
<dbReference type="PANTHER" id="PTHR11059">
    <property type="entry name" value="DNA REPAIR PROTEIN RECN"/>
    <property type="match status" value="1"/>
</dbReference>
<evidence type="ECO:0000256" key="4">
    <source>
        <dbReference type="ARBA" id="ARBA00022763"/>
    </source>
</evidence>
<evidence type="ECO:0000259" key="8">
    <source>
        <dbReference type="Pfam" id="PF13476"/>
    </source>
</evidence>
<keyword evidence="3" id="KW-0547">Nucleotide-binding</keyword>
<dbReference type="Gene3D" id="3.40.50.300">
    <property type="entry name" value="P-loop containing nucleotide triphosphate hydrolases"/>
    <property type="match status" value="1"/>
</dbReference>
<evidence type="ECO:0000256" key="6">
    <source>
        <dbReference type="ARBA" id="ARBA00023204"/>
    </source>
</evidence>
<dbReference type="GO" id="GO:0006302">
    <property type="term" value="P:double-strand break repair"/>
    <property type="evidence" value="ECO:0007669"/>
    <property type="project" value="InterPro"/>
</dbReference>
<gene>
    <name evidence="9" type="ORF">Q604_UNBC16529G0001</name>
</gene>
<dbReference type="GO" id="GO:0043590">
    <property type="term" value="C:bacterial nucleoid"/>
    <property type="evidence" value="ECO:0007669"/>
    <property type="project" value="TreeGrafter"/>
</dbReference>
<dbReference type="GO" id="GO:0009432">
    <property type="term" value="P:SOS response"/>
    <property type="evidence" value="ECO:0007669"/>
    <property type="project" value="TreeGrafter"/>
</dbReference>
<dbReference type="SUPFAM" id="SSF52540">
    <property type="entry name" value="P-loop containing nucleoside triphosphate hydrolases"/>
    <property type="match status" value="1"/>
</dbReference>
<comment type="caution">
    <text evidence="9">The sequence shown here is derived from an EMBL/GenBank/DDBJ whole genome shotgun (WGS) entry which is preliminary data.</text>
</comment>
<name>W1XF28_9ZZZZ</name>
<dbReference type="GO" id="GO:0005524">
    <property type="term" value="F:ATP binding"/>
    <property type="evidence" value="ECO:0007669"/>
    <property type="project" value="UniProtKB-KW"/>
</dbReference>
<organism evidence="9">
    <name type="scientific">human gut metagenome</name>
    <dbReference type="NCBI Taxonomy" id="408170"/>
    <lineage>
        <taxon>unclassified sequences</taxon>
        <taxon>metagenomes</taxon>
        <taxon>organismal metagenomes</taxon>
    </lineage>
</organism>
<evidence type="ECO:0000256" key="3">
    <source>
        <dbReference type="ARBA" id="ARBA00022741"/>
    </source>
</evidence>
<comment type="similarity">
    <text evidence="1">Belongs to the RecN family.</text>
</comment>
<dbReference type="GO" id="GO:0016887">
    <property type="term" value="F:ATP hydrolysis activity"/>
    <property type="evidence" value="ECO:0007669"/>
    <property type="project" value="InterPro"/>
</dbReference>
<reference evidence="9" key="1">
    <citation type="submission" date="2013-12" db="EMBL/GenBank/DDBJ databases">
        <title>A Varibaculum cambriense genome reconstructed from a premature infant gut community with otherwise low bacterial novelty that shifts toward anaerobic metabolism during the third week of life.</title>
        <authorList>
            <person name="Brown C.T."/>
            <person name="Sharon I."/>
            <person name="Thomas B.C."/>
            <person name="Castelle C.J."/>
            <person name="Morowitz M.J."/>
            <person name="Banfield J.F."/>
        </authorList>
    </citation>
    <scope>NUCLEOTIDE SEQUENCE</scope>
</reference>
<dbReference type="PANTHER" id="PTHR11059:SF0">
    <property type="entry name" value="DNA REPAIR PROTEIN RECN"/>
    <property type="match status" value="1"/>
</dbReference>
<dbReference type="AlphaFoldDB" id="W1XF28"/>
<dbReference type="EMBL" id="AZMM01016529">
    <property type="protein sequence ID" value="ETJ28923.1"/>
    <property type="molecule type" value="Genomic_DNA"/>
</dbReference>